<dbReference type="SUPFAM" id="SSF53335">
    <property type="entry name" value="S-adenosyl-L-methionine-dependent methyltransferases"/>
    <property type="match status" value="1"/>
</dbReference>
<dbReference type="InterPro" id="IPR029063">
    <property type="entry name" value="SAM-dependent_MTases_sf"/>
</dbReference>
<dbReference type="Gene3D" id="3.40.50.150">
    <property type="entry name" value="Vaccinia Virus protein VP39"/>
    <property type="match status" value="1"/>
</dbReference>
<comment type="caution">
    <text evidence="1">The sequence shown here is derived from an EMBL/GenBank/DDBJ whole genome shotgun (WGS) entry which is preliminary data.</text>
</comment>
<dbReference type="OrthoDB" id="3265906at2759"/>
<dbReference type="AlphaFoldDB" id="A0A368FSI9"/>
<dbReference type="EMBL" id="JOJR01000697">
    <property type="protein sequence ID" value="RCN35136.1"/>
    <property type="molecule type" value="Genomic_DNA"/>
</dbReference>
<gene>
    <name evidence="1" type="ORF">ANCCAN_19011</name>
</gene>
<sequence length="100" mass="11583">MLDSFNGNTRLVFDFCFYPLTLSYWTGLQLTSLSQDVLKFVPQGVHQWKKFVEPRHLTQVLERCGCSVKAINGFTYNPFTNHWFWIPSTAVNYACVAVKN</sequence>
<name>A0A368FSI9_ANCCA</name>
<evidence type="ECO:0000313" key="1">
    <source>
        <dbReference type="EMBL" id="RCN35136.1"/>
    </source>
</evidence>
<organism evidence="1 2">
    <name type="scientific">Ancylostoma caninum</name>
    <name type="common">Dog hookworm</name>
    <dbReference type="NCBI Taxonomy" id="29170"/>
    <lineage>
        <taxon>Eukaryota</taxon>
        <taxon>Metazoa</taxon>
        <taxon>Ecdysozoa</taxon>
        <taxon>Nematoda</taxon>
        <taxon>Chromadorea</taxon>
        <taxon>Rhabditida</taxon>
        <taxon>Rhabditina</taxon>
        <taxon>Rhabditomorpha</taxon>
        <taxon>Strongyloidea</taxon>
        <taxon>Ancylostomatidae</taxon>
        <taxon>Ancylostomatinae</taxon>
        <taxon>Ancylostoma</taxon>
    </lineage>
</organism>
<accession>A0A368FSI9</accession>
<dbReference type="Proteomes" id="UP000252519">
    <property type="component" value="Unassembled WGS sequence"/>
</dbReference>
<proteinExistence type="predicted"/>
<protein>
    <submittedName>
        <fullName evidence="1">Uncharacterized protein</fullName>
    </submittedName>
</protein>
<reference evidence="1 2" key="1">
    <citation type="submission" date="2014-10" db="EMBL/GenBank/DDBJ databases">
        <title>Draft genome of the hookworm Ancylostoma caninum.</title>
        <authorList>
            <person name="Mitreva M."/>
        </authorList>
    </citation>
    <scope>NUCLEOTIDE SEQUENCE [LARGE SCALE GENOMIC DNA]</scope>
    <source>
        <strain evidence="1 2">Baltimore</strain>
    </source>
</reference>
<dbReference type="STRING" id="29170.A0A368FSI9"/>
<evidence type="ECO:0000313" key="2">
    <source>
        <dbReference type="Proteomes" id="UP000252519"/>
    </source>
</evidence>
<keyword evidence="2" id="KW-1185">Reference proteome</keyword>